<dbReference type="PANTHER" id="PTHR31419:SF1">
    <property type="entry name" value="PROTEIN PIN-LIKES 6"/>
    <property type="match status" value="1"/>
</dbReference>
<evidence type="ECO:0000256" key="1">
    <source>
        <dbReference type="ARBA" id="ARBA00004141"/>
    </source>
</evidence>
<dbReference type="STRING" id="3775.A0A1Q3D210"/>
<evidence type="ECO:0000256" key="4">
    <source>
        <dbReference type="ARBA" id="ARBA00023136"/>
    </source>
</evidence>
<dbReference type="EMBL" id="BDDD01003921">
    <property type="protein sequence ID" value="GAV86485.1"/>
    <property type="molecule type" value="Genomic_DNA"/>
</dbReference>
<protein>
    <submittedName>
        <fullName evidence="6">Uncharacterized protein</fullName>
    </submittedName>
</protein>
<keyword evidence="4" id="KW-0472">Membrane</keyword>
<dbReference type="GO" id="GO:0016020">
    <property type="term" value="C:membrane"/>
    <property type="evidence" value="ECO:0007669"/>
    <property type="project" value="UniProtKB-SubCell"/>
</dbReference>
<comment type="caution">
    <text evidence="6">The sequence shown here is derived from an EMBL/GenBank/DDBJ whole genome shotgun (WGS) entry which is preliminary data.</text>
</comment>
<dbReference type="AlphaFoldDB" id="A0A1Q3D210"/>
<dbReference type="InterPro" id="IPR039305">
    <property type="entry name" value="PILS2/6"/>
</dbReference>
<name>A0A1Q3D210_CEPFO</name>
<organism evidence="6 7">
    <name type="scientific">Cephalotus follicularis</name>
    <name type="common">Albany pitcher plant</name>
    <dbReference type="NCBI Taxonomy" id="3775"/>
    <lineage>
        <taxon>Eukaryota</taxon>
        <taxon>Viridiplantae</taxon>
        <taxon>Streptophyta</taxon>
        <taxon>Embryophyta</taxon>
        <taxon>Tracheophyta</taxon>
        <taxon>Spermatophyta</taxon>
        <taxon>Magnoliopsida</taxon>
        <taxon>eudicotyledons</taxon>
        <taxon>Gunneridae</taxon>
        <taxon>Pentapetalae</taxon>
        <taxon>rosids</taxon>
        <taxon>fabids</taxon>
        <taxon>Oxalidales</taxon>
        <taxon>Cephalotaceae</taxon>
        <taxon>Cephalotus</taxon>
    </lineage>
</organism>
<sequence>MIVLQLCSSTLTSMGNTHLACLLASAEKGRKGLHALHYHHQCRKMKVGVRSWNIGNVSLVLISALCRDKSNPFGDYEKCSTDGTAYISFGQWVGAIILYTYVFNMLAPPPEGTFDIEESRVPIKSPPKDATPEQAPLLTQAAVVKGRNVGNFCTVQQNTYIKGRNV</sequence>
<dbReference type="GO" id="GO:0080162">
    <property type="term" value="P:endoplasmic reticulum to cytosol auxin transport"/>
    <property type="evidence" value="ECO:0007669"/>
    <property type="project" value="InterPro"/>
</dbReference>
<evidence type="ECO:0000313" key="6">
    <source>
        <dbReference type="EMBL" id="GAV86485.1"/>
    </source>
</evidence>
<evidence type="ECO:0000256" key="5">
    <source>
        <dbReference type="ARBA" id="ARBA00023294"/>
    </source>
</evidence>
<dbReference type="PANTHER" id="PTHR31419">
    <property type="entry name" value="PROTEIN PIN-LIKES 2"/>
    <property type="match status" value="1"/>
</dbReference>
<keyword evidence="5" id="KW-0927">Auxin signaling pathway</keyword>
<dbReference type="GO" id="GO:0009734">
    <property type="term" value="P:auxin-activated signaling pathway"/>
    <property type="evidence" value="ECO:0007669"/>
    <property type="project" value="UniProtKB-KW"/>
</dbReference>
<dbReference type="OrthoDB" id="191139at2759"/>
<keyword evidence="7" id="KW-1185">Reference proteome</keyword>
<evidence type="ECO:0000256" key="2">
    <source>
        <dbReference type="ARBA" id="ARBA00022692"/>
    </source>
</evidence>
<reference evidence="7" key="1">
    <citation type="submission" date="2016-04" db="EMBL/GenBank/DDBJ databases">
        <title>Cephalotus genome sequencing.</title>
        <authorList>
            <person name="Fukushima K."/>
            <person name="Hasebe M."/>
            <person name="Fang X."/>
        </authorList>
    </citation>
    <scope>NUCLEOTIDE SEQUENCE [LARGE SCALE GENOMIC DNA]</scope>
    <source>
        <strain evidence="7">cv. St1</strain>
    </source>
</reference>
<proteinExistence type="predicted"/>
<dbReference type="Pfam" id="PF03547">
    <property type="entry name" value="Mem_trans"/>
    <property type="match status" value="1"/>
</dbReference>
<keyword evidence="3" id="KW-1133">Transmembrane helix</keyword>
<evidence type="ECO:0000256" key="3">
    <source>
        <dbReference type="ARBA" id="ARBA00022989"/>
    </source>
</evidence>
<comment type="subcellular location">
    <subcellularLocation>
        <location evidence="1">Membrane</location>
        <topology evidence="1">Multi-pass membrane protein</topology>
    </subcellularLocation>
</comment>
<evidence type="ECO:0000313" key="7">
    <source>
        <dbReference type="Proteomes" id="UP000187406"/>
    </source>
</evidence>
<dbReference type="InterPro" id="IPR004776">
    <property type="entry name" value="Mem_transp_PIN-like"/>
</dbReference>
<dbReference type="InParanoid" id="A0A1Q3D210"/>
<gene>
    <name evidence="6" type="ORF">CFOL_v3_29915</name>
</gene>
<keyword evidence="2" id="KW-0812">Transmembrane</keyword>
<dbReference type="Proteomes" id="UP000187406">
    <property type="component" value="Unassembled WGS sequence"/>
</dbReference>
<accession>A0A1Q3D210</accession>